<accession>X1V527</accession>
<gene>
    <name evidence="7" type="ORF">S12H4_57896</name>
</gene>
<evidence type="ECO:0000256" key="5">
    <source>
        <dbReference type="ARBA" id="ARBA00023295"/>
    </source>
</evidence>
<keyword evidence="4" id="KW-0378">Hydrolase</keyword>
<evidence type="ECO:0000256" key="4">
    <source>
        <dbReference type="ARBA" id="ARBA00022801"/>
    </source>
</evidence>
<dbReference type="EMBL" id="BARW01037514">
    <property type="protein sequence ID" value="GAJ24819.1"/>
    <property type="molecule type" value="Genomic_DNA"/>
</dbReference>
<dbReference type="PANTHER" id="PTHR10030:SF37">
    <property type="entry name" value="ALPHA-L-FUCOSIDASE-RELATED"/>
    <property type="match status" value="1"/>
</dbReference>
<dbReference type="GO" id="GO:0005764">
    <property type="term" value="C:lysosome"/>
    <property type="evidence" value="ECO:0007669"/>
    <property type="project" value="TreeGrafter"/>
</dbReference>
<dbReference type="SMART" id="SM00812">
    <property type="entry name" value="Alpha_L_fucos"/>
    <property type="match status" value="1"/>
</dbReference>
<proteinExistence type="inferred from homology"/>
<name>X1V527_9ZZZZ</name>
<evidence type="ECO:0000256" key="3">
    <source>
        <dbReference type="ARBA" id="ARBA00022729"/>
    </source>
</evidence>
<comment type="similarity">
    <text evidence="1">Belongs to the glycosyl hydrolase 29 family.</text>
</comment>
<dbReference type="GO" id="GO:0016139">
    <property type="term" value="P:glycoside catabolic process"/>
    <property type="evidence" value="ECO:0007669"/>
    <property type="project" value="TreeGrafter"/>
</dbReference>
<dbReference type="PANTHER" id="PTHR10030">
    <property type="entry name" value="ALPHA-L-FUCOSIDASE"/>
    <property type="match status" value="1"/>
</dbReference>
<reference evidence="7" key="1">
    <citation type="journal article" date="2014" name="Front. Microbiol.">
        <title>High frequency of phylogenetically diverse reductive dehalogenase-homologous genes in deep subseafloor sedimentary metagenomes.</title>
        <authorList>
            <person name="Kawai M."/>
            <person name="Futagami T."/>
            <person name="Toyoda A."/>
            <person name="Takaki Y."/>
            <person name="Nishi S."/>
            <person name="Hori S."/>
            <person name="Arai W."/>
            <person name="Tsubouchi T."/>
            <person name="Morono Y."/>
            <person name="Uchiyama I."/>
            <person name="Ito T."/>
            <person name="Fujiyama A."/>
            <person name="Inagaki F."/>
            <person name="Takami H."/>
        </authorList>
    </citation>
    <scope>NUCLEOTIDE SEQUENCE</scope>
    <source>
        <strain evidence="7">Expedition CK06-06</strain>
    </source>
</reference>
<keyword evidence="3" id="KW-0732">Signal</keyword>
<dbReference type="GO" id="GO:0004560">
    <property type="term" value="F:alpha-L-fucosidase activity"/>
    <property type="evidence" value="ECO:0007669"/>
    <property type="project" value="InterPro"/>
</dbReference>
<dbReference type="SUPFAM" id="SSF51445">
    <property type="entry name" value="(Trans)glycosidases"/>
    <property type="match status" value="1"/>
</dbReference>
<dbReference type="Pfam" id="PF01120">
    <property type="entry name" value="Alpha_L_fucos"/>
    <property type="match status" value="1"/>
</dbReference>
<dbReference type="InterPro" id="IPR000933">
    <property type="entry name" value="Glyco_hydro_29"/>
</dbReference>
<evidence type="ECO:0000256" key="2">
    <source>
        <dbReference type="ARBA" id="ARBA00012662"/>
    </source>
</evidence>
<feature type="non-terminal residue" evidence="7">
    <location>
        <position position="1"/>
    </location>
</feature>
<evidence type="ECO:0000259" key="6">
    <source>
        <dbReference type="Pfam" id="PF01120"/>
    </source>
</evidence>
<dbReference type="GO" id="GO:0006004">
    <property type="term" value="P:fucose metabolic process"/>
    <property type="evidence" value="ECO:0007669"/>
    <property type="project" value="TreeGrafter"/>
</dbReference>
<keyword evidence="5" id="KW-0326">Glycosidase</keyword>
<evidence type="ECO:0000256" key="1">
    <source>
        <dbReference type="ARBA" id="ARBA00007951"/>
    </source>
</evidence>
<dbReference type="InterPro" id="IPR057739">
    <property type="entry name" value="Glyco_hydro_29_N"/>
</dbReference>
<feature type="domain" description="Glycoside hydrolase family 29 N-terminal" evidence="6">
    <location>
        <begin position="46"/>
        <end position="184"/>
    </location>
</feature>
<protein>
    <recommendedName>
        <fullName evidence="2">alpha-L-fucosidase</fullName>
        <ecNumber evidence="2">3.2.1.51</ecNumber>
    </recommendedName>
</protein>
<dbReference type="InterPro" id="IPR017853">
    <property type="entry name" value="GH"/>
</dbReference>
<dbReference type="EC" id="3.2.1.51" evidence="2"/>
<feature type="non-terminal residue" evidence="7">
    <location>
        <position position="194"/>
    </location>
</feature>
<sequence>ARPEINKTKLPDQVRAKQIQDMKWGLFICWSFSTFYGHEWTPTLDKDASFFKATGCDTDQWCQTAKDAGMGYILFLTKHHDGFCLWDTKTTEKKVTNSPIGIDVLAKLKKSCDKYGIKLALYFSEGDWNWPGAVDGKHGKGGNNPEMKKAQLKELLTNYGPIEFWWMDHAVGTGGLSHKETVEWMHQFQPNTFV</sequence>
<dbReference type="AlphaFoldDB" id="X1V527"/>
<comment type="caution">
    <text evidence="7">The sequence shown here is derived from an EMBL/GenBank/DDBJ whole genome shotgun (WGS) entry which is preliminary data.</text>
</comment>
<organism evidence="7">
    <name type="scientific">marine sediment metagenome</name>
    <dbReference type="NCBI Taxonomy" id="412755"/>
    <lineage>
        <taxon>unclassified sequences</taxon>
        <taxon>metagenomes</taxon>
        <taxon>ecological metagenomes</taxon>
    </lineage>
</organism>
<dbReference type="Gene3D" id="3.20.20.80">
    <property type="entry name" value="Glycosidases"/>
    <property type="match status" value="1"/>
</dbReference>
<evidence type="ECO:0000313" key="7">
    <source>
        <dbReference type="EMBL" id="GAJ24819.1"/>
    </source>
</evidence>